<keyword evidence="2" id="KW-1185">Reference proteome</keyword>
<accession>A0AAN7U3G5</accession>
<reference evidence="1 2" key="1">
    <citation type="submission" date="2023-10" db="EMBL/GenBank/DDBJ databases">
        <title>Draft genome sequence of Xylaria bambusicola isolate GMP-LS, the root and basal stem rot pathogen of sugarcane in Indonesia.</title>
        <authorList>
            <person name="Selvaraj P."/>
            <person name="Muralishankar V."/>
            <person name="Muruganantham S."/>
            <person name="Sp S."/>
            <person name="Haryani S."/>
            <person name="Lau K.J.X."/>
            <person name="Naqvi N.I."/>
        </authorList>
    </citation>
    <scope>NUCLEOTIDE SEQUENCE [LARGE SCALE GENOMIC DNA]</scope>
    <source>
        <strain evidence="1">GMP-LS</strain>
    </source>
</reference>
<gene>
    <name evidence="1" type="ORF">RRF57_000221</name>
</gene>
<dbReference type="AlphaFoldDB" id="A0AAN7U3G5"/>
<protein>
    <submittedName>
        <fullName evidence="1">Uncharacterized protein</fullName>
    </submittedName>
</protein>
<sequence>MSLLTGDNNILIVAHKILDDGERCCFNVNVPPIHPRVIWAQSSAQQPISCLCHELATACLSGKSMATLNVLVDFLAEIFLNNRYLAIWLFRILMGLKLFQHFDEKLQRPVLRVRDQKGEVHQVVWVGQIAKM</sequence>
<comment type="caution">
    <text evidence="1">The sequence shown here is derived from an EMBL/GenBank/DDBJ whole genome shotgun (WGS) entry which is preliminary data.</text>
</comment>
<evidence type="ECO:0000313" key="2">
    <source>
        <dbReference type="Proteomes" id="UP001305414"/>
    </source>
</evidence>
<dbReference type="EMBL" id="JAWHQM010000001">
    <property type="protein sequence ID" value="KAK5624505.1"/>
    <property type="molecule type" value="Genomic_DNA"/>
</dbReference>
<proteinExistence type="predicted"/>
<dbReference type="Proteomes" id="UP001305414">
    <property type="component" value="Unassembled WGS sequence"/>
</dbReference>
<name>A0AAN7U3G5_9PEZI</name>
<organism evidence="1 2">
    <name type="scientific">Xylaria bambusicola</name>
    <dbReference type="NCBI Taxonomy" id="326684"/>
    <lineage>
        <taxon>Eukaryota</taxon>
        <taxon>Fungi</taxon>
        <taxon>Dikarya</taxon>
        <taxon>Ascomycota</taxon>
        <taxon>Pezizomycotina</taxon>
        <taxon>Sordariomycetes</taxon>
        <taxon>Xylariomycetidae</taxon>
        <taxon>Xylariales</taxon>
        <taxon>Xylariaceae</taxon>
        <taxon>Xylaria</taxon>
    </lineage>
</organism>
<evidence type="ECO:0000313" key="1">
    <source>
        <dbReference type="EMBL" id="KAK5624505.1"/>
    </source>
</evidence>